<dbReference type="SUPFAM" id="SSF55961">
    <property type="entry name" value="Bet v1-like"/>
    <property type="match status" value="1"/>
</dbReference>
<dbReference type="GO" id="GO:0051537">
    <property type="term" value="F:2 iron, 2 sulfur cluster binding"/>
    <property type="evidence" value="ECO:0007669"/>
    <property type="project" value="UniProtKB-KW"/>
</dbReference>
<proteinExistence type="predicted"/>
<evidence type="ECO:0000256" key="3">
    <source>
        <dbReference type="ARBA" id="ARBA00023002"/>
    </source>
</evidence>
<dbReference type="Pfam" id="PF19112">
    <property type="entry name" value="VanA_C"/>
    <property type="match status" value="1"/>
</dbReference>
<dbReference type="PROSITE" id="PS51296">
    <property type="entry name" value="RIESKE"/>
    <property type="match status" value="1"/>
</dbReference>
<dbReference type="RefSeq" id="WP_104834484.1">
    <property type="nucleotide sequence ID" value="NZ_AP022227.1"/>
</dbReference>
<dbReference type="SUPFAM" id="SSF50022">
    <property type="entry name" value="ISP domain"/>
    <property type="match status" value="1"/>
</dbReference>
<dbReference type="PANTHER" id="PTHR21266">
    <property type="entry name" value="IRON-SULFUR DOMAIN CONTAINING PROTEIN"/>
    <property type="match status" value="1"/>
</dbReference>
<evidence type="ECO:0000313" key="8">
    <source>
        <dbReference type="Proteomes" id="UP000515680"/>
    </source>
</evidence>
<dbReference type="CDD" id="cd08878">
    <property type="entry name" value="RHO_alpha_C_DMO-like"/>
    <property type="match status" value="1"/>
</dbReference>
<keyword evidence="5" id="KW-0411">Iron-sulfur</keyword>
<evidence type="ECO:0000256" key="5">
    <source>
        <dbReference type="ARBA" id="ARBA00023014"/>
    </source>
</evidence>
<organism evidence="7 8">
    <name type="scientific">Pseudomonas putida</name>
    <name type="common">Arthrobacter siderocapsulatus</name>
    <dbReference type="NCBI Taxonomy" id="303"/>
    <lineage>
        <taxon>Bacteria</taxon>
        <taxon>Pseudomonadati</taxon>
        <taxon>Pseudomonadota</taxon>
        <taxon>Gammaproteobacteria</taxon>
        <taxon>Pseudomonadales</taxon>
        <taxon>Pseudomonadaceae</taxon>
        <taxon>Pseudomonas</taxon>
    </lineage>
</organism>
<accession>A0A6S5TFV1</accession>
<dbReference type="GO" id="GO:0016491">
    <property type="term" value="F:oxidoreductase activity"/>
    <property type="evidence" value="ECO:0007669"/>
    <property type="project" value="UniProtKB-KW"/>
</dbReference>
<gene>
    <name evidence="7" type="ORF">WP8W18C01_45990</name>
</gene>
<dbReference type="Proteomes" id="UP000515680">
    <property type="component" value="Chromosome"/>
</dbReference>
<keyword evidence="2" id="KW-0479">Metal-binding</keyword>
<evidence type="ECO:0000256" key="1">
    <source>
        <dbReference type="ARBA" id="ARBA00022714"/>
    </source>
</evidence>
<dbReference type="InterPro" id="IPR050584">
    <property type="entry name" value="Cholesterol_7-desaturase"/>
</dbReference>
<protein>
    <submittedName>
        <fullName evidence="7">(2Fe-2S)-binding protein</fullName>
    </submittedName>
</protein>
<keyword evidence="3" id="KW-0560">Oxidoreductase</keyword>
<dbReference type="AlphaFoldDB" id="A0A6S5TFV1"/>
<dbReference type="PANTHER" id="PTHR21266:SF60">
    <property type="entry name" value="3-KETOSTEROID-9-ALPHA-MONOOXYGENASE, OXYGENASE COMPONENT"/>
    <property type="match status" value="1"/>
</dbReference>
<name>A0A6S5TFV1_PSEPU</name>
<keyword evidence="4" id="KW-0408">Iron</keyword>
<dbReference type="Gene3D" id="2.102.10.10">
    <property type="entry name" value="Rieske [2Fe-2S] iron-sulphur domain"/>
    <property type="match status" value="1"/>
</dbReference>
<evidence type="ECO:0000256" key="2">
    <source>
        <dbReference type="ARBA" id="ARBA00022723"/>
    </source>
</evidence>
<evidence type="ECO:0000256" key="4">
    <source>
        <dbReference type="ARBA" id="ARBA00023004"/>
    </source>
</evidence>
<dbReference type="InterPro" id="IPR044043">
    <property type="entry name" value="VanA_C_cat"/>
</dbReference>
<keyword evidence="1" id="KW-0001">2Fe-2S</keyword>
<feature type="domain" description="Rieske" evidence="6">
    <location>
        <begin position="7"/>
        <end position="108"/>
    </location>
</feature>
<reference evidence="7 8" key="1">
    <citation type="submission" date="2019-12" db="EMBL/GenBank/DDBJ databases">
        <title>complete genome sequences of Pseudomonas putida str. WP8-W18-CRE-01 isolated from wastewater treatment plant effluent.</title>
        <authorList>
            <person name="Sekizuka T."/>
            <person name="Itokawa K."/>
            <person name="Yatsu K."/>
            <person name="Inamine Y."/>
            <person name="Kuroda M."/>
        </authorList>
    </citation>
    <scope>NUCLEOTIDE SEQUENCE [LARGE SCALE GENOMIC DNA]</scope>
    <source>
        <strain evidence="7 8">WP8-W18-CRE-01</strain>
    </source>
</reference>
<dbReference type="EMBL" id="AP022227">
    <property type="protein sequence ID" value="BBT42258.1"/>
    <property type="molecule type" value="Genomic_DNA"/>
</dbReference>
<evidence type="ECO:0000313" key="7">
    <source>
        <dbReference type="EMBL" id="BBT42258.1"/>
    </source>
</evidence>
<dbReference type="GO" id="GO:0046872">
    <property type="term" value="F:metal ion binding"/>
    <property type="evidence" value="ECO:0007669"/>
    <property type="project" value="UniProtKB-KW"/>
</dbReference>
<dbReference type="Gene3D" id="3.90.380.10">
    <property type="entry name" value="Naphthalene 1,2-dioxygenase Alpha Subunit, Chain A, domain 1"/>
    <property type="match status" value="1"/>
</dbReference>
<dbReference type="Pfam" id="PF00355">
    <property type="entry name" value="Rieske"/>
    <property type="match status" value="1"/>
</dbReference>
<sequence length="356" mass="39932">MFLRNAWYVAASETELGEELLALTILGERVVLYRKADGTPVALEDACPHRKLPLSMGRRQGDQLECGYHGLTFDCTGSCVKAPGSSHIPRGARVRSYPLALRYGLIWIWMGDVEQADEAKICDVPEWGDPAWGLNRGDSMVVPCNYLYVTDNLLDPSHVAWVHQTSFGNAACAEEPLKTTVTDEGVIVSRWMRNVEVAPFYAKFVKFTGNCDRKQHYEVRYPSQAIIKAVFTPAGTGTDDGELHEQVFLMNSYNFMTPIDESNTRYYWFQVRNFDPDSAEVSRQFDEDVRHAFAEDRVVLAAVHQGMASKRSPNIDLATDAGPLRFRRNLAKLVAQEQPAELIPHQQQAVPCGTEA</sequence>
<dbReference type="InterPro" id="IPR017941">
    <property type="entry name" value="Rieske_2Fe-2S"/>
</dbReference>
<evidence type="ECO:0000259" key="6">
    <source>
        <dbReference type="PROSITE" id="PS51296"/>
    </source>
</evidence>
<dbReference type="InterPro" id="IPR036922">
    <property type="entry name" value="Rieske_2Fe-2S_sf"/>
</dbReference>